<comment type="caution">
    <text evidence="1">The sequence shown here is derived from an EMBL/GenBank/DDBJ whole genome shotgun (WGS) entry which is preliminary data.</text>
</comment>
<protein>
    <submittedName>
        <fullName evidence="1">Uncharacterized protein</fullName>
    </submittedName>
</protein>
<evidence type="ECO:0000313" key="1">
    <source>
        <dbReference type="EMBL" id="KAK5701021.1"/>
    </source>
</evidence>
<reference evidence="1" key="1">
    <citation type="submission" date="2023-08" db="EMBL/GenBank/DDBJ databases">
        <title>Black Yeasts Isolated from many extreme environments.</title>
        <authorList>
            <person name="Coleine C."/>
            <person name="Stajich J.E."/>
            <person name="Selbmann L."/>
        </authorList>
    </citation>
    <scope>NUCLEOTIDE SEQUENCE</scope>
    <source>
        <strain evidence="1">CCFEE 5810</strain>
    </source>
</reference>
<sequence length="206" mass="22175">MVRRTAAQTDSGTIYYLQTSTPHLYDTSISGPYHDLDAIAAQIERNFGAECQPGTQYLDEMLEVGMEIMHVTSPINGNPNLTKTARILRETNPTMLARLPGPAWYIVVADIAVEIAPAAMGSSDPGASMPLEDAQVHGTYGAEAAANDAARQLAQTIATRERGTVAAMPGSSCYRAGIMCQQDGSPQLTYVVHVQHDRGAQMSRHK</sequence>
<name>A0AAN8A247_9PEZI</name>
<evidence type="ECO:0000313" key="2">
    <source>
        <dbReference type="Proteomes" id="UP001310594"/>
    </source>
</evidence>
<dbReference type="AlphaFoldDB" id="A0AAN8A247"/>
<dbReference type="EMBL" id="JAVRQU010000007">
    <property type="protein sequence ID" value="KAK5701021.1"/>
    <property type="molecule type" value="Genomic_DNA"/>
</dbReference>
<gene>
    <name evidence="1" type="ORF">LTR97_005540</name>
</gene>
<proteinExistence type="predicted"/>
<accession>A0AAN8A247</accession>
<dbReference type="Proteomes" id="UP001310594">
    <property type="component" value="Unassembled WGS sequence"/>
</dbReference>
<organism evidence="1 2">
    <name type="scientific">Elasticomyces elasticus</name>
    <dbReference type="NCBI Taxonomy" id="574655"/>
    <lineage>
        <taxon>Eukaryota</taxon>
        <taxon>Fungi</taxon>
        <taxon>Dikarya</taxon>
        <taxon>Ascomycota</taxon>
        <taxon>Pezizomycotina</taxon>
        <taxon>Dothideomycetes</taxon>
        <taxon>Dothideomycetidae</taxon>
        <taxon>Mycosphaerellales</taxon>
        <taxon>Teratosphaeriaceae</taxon>
        <taxon>Elasticomyces</taxon>
    </lineage>
</organism>